<gene>
    <name evidence="1" type="ORF">C5Y96_21445</name>
</gene>
<evidence type="ECO:0000313" key="2">
    <source>
        <dbReference type="Proteomes" id="UP000240009"/>
    </source>
</evidence>
<organism evidence="1 2">
    <name type="scientific">Blastopirellula marina</name>
    <dbReference type="NCBI Taxonomy" id="124"/>
    <lineage>
        <taxon>Bacteria</taxon>
        <taxon>Pseudomonadati</taxon>
        <taxon>Planctomycetota</taxon>
        <taxon>Planctomycetia</taxon>
        <taxon>Pirellulales</taxon>
        <taxon>Pirellulaceae</taxon>
        <taxon>Blastopirellula</taxon>
    </lineage>
</organism>
<protein>
    <submittedName>
        <fullName evidence="1">Uncharacterized protein</fullName>
    </submittedName>
</protein>
<dbReference type="AlphaFoldDB" id="A0A2S8F1K0"/>
<dbReference type="EMBL" id="PUIA01000069">
    <property type="protein sequence ID" value="PQO26019.1"/>
    <property type="molecule type" value="Genomic_DNA"/>
</dbReference>
<dbReference type="Proteomes" id="UP000240009">
    <property type="component" value="Unassembled WGS sequence"/>
</dbReference>
<proteinExistence type="predicted"/>
<reference evidence="1 2" key="1">
    <citation type="submission" date="2018-02" db="EMBL/GenBank/DDBJ databases">
        <title>Comparative genomes isolates from brazilian mangrove.</title>
        <authorList>
            <person name="Araujo J.E."/>
            <person name="Taketani R.G."/>
            <person name="Silva M.C.P."/>
            <person name="Loureco M.V."/>
            <person name="Andreote F.D."/>
        </authorList>
    </citation>
    <scope>NUCLEOTIDE SEQUENCE [LARGE SCALE GENOMIC DNA]</scope>
    <source>
        <strain evidence="1 2">HEX-2 MGV</strain>
    </source>
</reference>
<dbReference type="OrthoDB" id="283021at2"/>
<comment type="caution">
    <text evidence="1">The sequence shown here is derived from an EMBL/GenBank/DDBJ whole genome shotgun (WGS) entry which is preliminary data.</text>
</comment>
<accession>A0A2S8F1K0</accession>
<sequence length="182" mass="20354">MAAGRVFRYLLKSWFSKPVHQREIYSWIRQHAPIVKIAEVGLGKTQRAQEIIEFAQLYAEDCQIQFLGIDMFEGRPGGDGIPLKTAHKTLNALGAKVQLVPGDAASALPRVANAFRDVQLLIISADQDVESIRQSISWIPRMLNDKSLVLWEVKDAKGELSFGRYSMSQIEAMTTSPVRRAA</sequence>
<name>A0A2S8F1K0_9BACT</name>
<dbReference type="RefSeq" id="WP_105357634.1">
    <property type="nucleotide sequence ID" value="NZ_PUIA01000069.1"/>
</dbReference>
<evidence type="ECO:0000313" key="1">
    <source>
        <dbReference type="EMBL" id="PQO26019.1"/>
    </source>
</evidence>